<keyword evidence="2" id="KW-1185">Reference proteome</keyword>
<evidence type="ECO:0000313" key="2">
    <source>
        <dbReference type="Proteomes" id="UP000199699"/>
    </source>
</evidence>
<dbReference type="Proteomes" id="UP000199699">
    <property type="component" value="Unassembled WGS sequence"/>
</dbReference>
<sequence length="57" mass="6094">MERKPYRIFVAGDDVAETIVSLTEAEADAFAFVADLLDEAGRNRPGAPSLVVEEVAA</sequence>
<name>A0A1C6STV6_9ACTN</name>
<dbReference type="EMBL" id="FMHT01000003">
    <property type="protein sequence ID" value="SCL32898.1"/>
    <property type="molecule type" value="Genomic_DNA"/>
</dbReference>
<organism evidence="1 2">
    <name type="scientific">Micromonospora nigra</name>
    <dbReference type="NCBI Taxonomy" id="145857"/>
    <lineage>
        <taxon>Bacteria</taxon>
        <taxon>Bacillati</taxon>
        <taxon>Actinomycetota</taxon>
        <taxon>Actinomycetes</taxon>
        <taxon>Micromonosporales</taxon>
        <taxon>Micromonosporaceae</taxon>
        <taxon>Micromonospora</taxon>
    </lineage>
</organism>
<accession>A0A1C6STV6</accession>
<reference evidence="1 2" key="1">
    <citation type="submission" date="2016-06" db="EMBL/GenBank/DDBJ databases">
        <authorList>
            <person name="Kjaerup R.B."/>
            <person name="Dalgaard T.S."/>
            <person name="Juul-Madsen H.R."/>
        </authorList>
    </citation>
    <scope>NUCLEOTIDE SEQUENCE [LARGE SCALE GENOMIC DNA]</scope>
    <source>
        <strain evidence="1 2">DSM 43818</strain>
    </source>
</reference>
<dbReference type="STRING" id="145857.GA0070616_4583"/>
<evidence type="ECO:0000313" key="1">
    <source>
        <dbReference type="EMBL" id="SCL32898.1"/>
    </source>
</evidence>
<proteinExistence type="predicted"/>
<dbReference type="AlphaFoldDB" id="A0A1C6STV6"/>
<protein>
    <submittedName>
        <fullName evidence="1">Uncharacterized protein</fullName>
    </submittedName>
</protein>
<gene>
    <name evidence="1" type="ORF">GA0070616_4583</name>
</gene>
<dbReference type="RefSeq" id="WP_175440180.1">
    <property type="nucleotide sequence ID" value="NZ_FMHT01000003.1"/>
</dbReference>